<sequence length="135" mass="15299">MRHADTVDDFLLFEDQFTGFDLDQYLERPSKKYAANSTYTIRQIIQKVCELQAIFYRAIAKFDKEYILIGWLGLGDLVQKMLDESNRLLGLHLLGTRQWLVDKIIALLDGKNNSETAVLHGDAGVGKSVFAAFLA</sequence>
<evidence type="ECO:0000313" key="2">
    <source>
        <dbReference type="Proteomes" id="UP001211907"/>
    </source>
</evidence>
<keyword evidence="2" id="KW-1185">Reference proteome</keyword>
<name>A0AAD5X7T4_9FUNG</name>
<dbReference type="AlphaFoldDB" id="A0AAD5X7T4"/>
<feature type="non-terminal residue" evidence="1">
    <location>
        <position position="1"/>
    </location>
</feature>
<dbReference type="Proteomes" id="UP001211907">
    <property type="component" value="Unassembled WGS sequence"/>
</dbReference>
<proteinExistence type="predicted"/>
<protein>
    <submittedName>
        <fullName evidence="1">Uncharacterized protein</fullName>
    </submittedName>
</protein>
<gene>
    <name evidence="1" type="ORF">HK100_005908</name>
</gene>
<organism evidence="1 2">
    <name type="scientific">Physocladia obscura</name>
    <dbReference type="NCBI Taxonomy" id="109957"/>
    <lineage>
        <taxon>Eukaryota</taxon>
        <taxon>Fungi</taxon>
        <taxon>Fungi incertae sedis</taxon>
        <taxon>Chytridiomycota</taxon>
        <taxon>Chytridiomycota incertae sedis</taxon>
        <taxon>Chytridiomycetes</taxon>
        <taxon>Chytridiales</taxon>
        <taxon>Chytriomycetaceae</taxon>
        <taxon>Physocladia</taxon>
    </lineage>
</organism>
<dbReference type="EMBL" id="JADGJH010002746">
    <property type="protein sequence ID" value="KAJ3095133.1"/>
    <property type="molecule type" value="Genomic_DNA"/>
</dbReference>
<comment type="caution">
    <text evidence="1">The sequence shown here is derived from an EMBL/GenBank/DDBJ whole genome shotgun (WGS) entry which is preliminary data.</text>
</comment>
<evidence type="ECO:0000313" key="1">
    <source>
        <dbReference type="EMBL" id="KAJ3095133.1"/>
    </source>
</evidence>
<accession>A0AAD5X7T4</accession>
<reference evidence="1" key="1">
    <citation type="submission" date="2020-05" db="EMBL/GenBank/DDBJ databases">
        <title>Phylogenomic resolution of chytrid fungi.</title>
        <authorList>
            <person name="Stajich J.E."/>
            <person name="Amses K."/>
            <person name="Simmons R."/>
            <person name="Seto K."/>
            <person name="Myers J."/>
            <person name="Bonds A."/>
            <person name="Quandt C.A."/>
            <person name="Barry K."/>
            <person name="Liu P."/>
            <person name="Grigoriev I."/>
            <person name="Longcore J.E."/>
            <person name="James T.Y."/>
        </authorList>
    </citation>
    <scope>NUCLEOTIDE SEQUENCE</scope>
    <source>
        <strain evidence="1">JEL0513</strain>
    </source>
</reference>